<dbReference type="InterPro" id="IPR036291">
    <property type="entry name" value="NAD(P)-bd_dom_sf"/>
</dbReference>
<comment type="caution">
    <text evidence="2">The sequence shown here is derived from an EMBL/GenBank/DDBJ whole genome shotgun (WGS) entry which is preliminary data.</text>
</comment>
<feature type="domain" description="Enoyl reductase (ER)" evidence="1">
    <location>
        <begin position="10"/>
        <end position="316"/>
    </location>
</feature>
<dbReference type="AlphaFoldDB" id="A0A363NWV9"/>
<dbReference type="SUPFAM" id="SSF50129">
    <property type="entry name" value="GroES-like"/>
    <property type="match status" value="1"/>
</dbReference>
<dbReference type="EMBL" id="QCXX01000002">
    <property type="protein sequence ID" value="PUV25141.1"/>
    <property type="molecule type" value="Genomic_DNA"/>
</dbReference>
<dbReference type="InterPro" id="IPR011032">
    <property type="entry name" value="GroES-like_sf"/>
</dbReference>
<dbReference type="RefSeq" id="WP_108633474.1">
    <property type="nucleotide sequence ID" value="NZ_QCXX01000002.1"/>
</dbReference>
<dbReference type="InterPro" id="IPR013154">
    <property type="entry name" value="ADH-like_N"/>
</dbReference>
<dbReference type="SUPFAM" id="SSF51735">
    <property type="entry name" value="NAD(P)-binding Rossmann-fold domains"/>
    <property type="match status" value="1"/>
</dbReference>
<dbReference type="Gene3D" id="3.40.50.720">
    <property type="entry name" value="NAD(P)-binding Rossmann-like Domain"/>
    <property type="match status" value="1"/>
</dbReference>
<evidence type="ECO:0000313" key="2">
    <source>
        <dbReference type="EMBL" id="PUV25141.1"/>
    </source>
</evidence>
<dbReference type="Gene3D" id="3.90.180.10">
    <property type="entry name" value="Medium-chain alcohol dehydrogenases, catalytic domain"/>
    <property type="match status" value="1"/>
</dbReference>
<protein>
    <submittedName>
        <fullName evidence="2">NADP-dependent oxidoreductase</fullName>
    </submittedName>
</protein>
<dbReference type="InterPro" id="IPR052733">
    <property type="entry name" value="Chloroplast_QOR"/>
</dbReference>
<dbReference type="PANTHER" id="PTHR44013">
    <property type="entry name" value="ZINC-TYPE ALCOHOL DEHYDROGENASE-LIKE PROTEIN C16A3.02C"/>
    <property type="match status" value="1"/>
</dbReference>
<name>A0A363NWV9_9SPHI</name>
<dbReference type="CDD" id="cd05289">
    <property type="entry name" value="MDR_like_2"/>
    <property type="match status" value="1"/>
</dbReference>
<dbReference type="GO" id="GO:0016491">
    <property type="term" value="F:oxidoreductase activity"/>
    <property type="evidence" value="ECO:0007669"/>
    <property type="project" value="InterPro"/>
</dbReference>
<dbReference type="PANTHER" id="PTHR44013:SF1">
    <property type="entry name" value="ZINC-TYPE ALCOHOL DEHYDROGENASE-LIKE PROTEIN C16A3.02C"/>
    <property type="match status" value="1"/>
</dbReference>
<sequence length="319" mass="34669">MKAVILKSQGGTEQLMMADLPIPHPGNGEVLIKVHAIGINATDVYARRDSRLDYIFNGESPKILGWDISGEIVEIGADTAHFKVGDAVFGLLNFPTYTTPGHAKGYAEYVVASINDIALKPANISYEEAAAVPMAALTVWQPLNKFRIKPGDRVFITAAGGGVGHFAVQLAKYFGAYVIALASGAKREFVLGLGADEFIDYQTTNFLDILSPVDYVIEGLRDEHIAKSMQALKDGATLLSLWDHIVGSKWADLAVQRNINAFYNNVVSNGQDMKALARLLEEQKLVPHISKRFGLDEIPLAHSAIESNHTTGKVIIKVL</sequence>
<gene>
    <name evidence="2" type="ORF">DCO56_09380</name>
</gene>
<dbReference type="OrthoDB" id="9787435at2"/>
<dbReference type="Pfam" id="PF13602">
    <property type="entry name" value="ADH_zinc_N_2"/>
    <property type="match status" value="1"/>
</dbReference>
<dbReference type="Proteomes" id="UP000250831">
    <property type="component" value="Unassembled WGS sequence"/>
</dbReference>
<dbReference type="Pfam" id="PF08240">
    <property type="entry name" value="ADH_N"/>
    <property type="match status" value="1"/>
</dbReference>
<accession>A0A363NWV9</accession>
<reference evidence="2 3" key="1">
    <citation type="submission" date="2018-04" db="EMBL/GenBank/DDBJ databases">
        <title>Sphingobacterium sp. M46 Genome.</title>
        <authorList>
            <person name="Cheng J."/>
            <person name="Li Y."/>
        </authorList>
    </citation>
    <scope>NUCLEOTIDE SEQUENCE [LARGE SCALE GENOMIC DNA]</scope>
    <source>
        <strain evidence="2 3">M46</strain>
    </source>
</reference>
<organism evidence="2 3">
    <name type="scientific">Sphingobacterium athyrii</name>
    <dbReference type="NCBI Taxonomy" id="2152717"/>
    <lineage>
        <taxon>Bacteria</taxon>
        <taxon>Pseudomonadati</taxon>
        <taxon>Bacteroidota</taxon>
        <taxon>Sphingobacteriia</taxon>
        <taxon>Sphingobacteriales</taxon>
        <taxon>Sphingobacteriaceae</taxon>
        <taxon>Sphingobacterium</taxon>
    </lineage>
</organism>
<evidence type="ECO:0000259" key="1">
    <source>
        <dbReference type="SMART" id="SM00829"/>
    </source>
</evidence>
<proteinExistence type="predicted"/>
<dbReference type="SMART" id="SM00829">
    <property type="entry name" value="PKS_ER"/>
    <property type="match status" value="1"/>
</dbReference>
<evidence type="ECO:0000313" key="3">
    <source>
        <dbReference type="Proteomes" id="UP000250831"/>
    </source>
</evidence>
<dbReference type="InterPro" id="IPR020843">
    <property type="entry name" value="ER"/>
</dbReference>
<keyword evidence="3" id="KW-1185">Reference proteome</keyword>